<accession>A0A3G3BVP6</accession>
<dbReference type="EMBL" id="MH884508">
    <property type="protein sequence ID" value="AYP68335.1"/>
    <property type="molecule type" value="Genomic_DNA"/>
</dbReference>
<proteinExistence type="predicted"/>
<reference evidence="1 2" key="1">
    <citation type="submission" date="2018-09" db="EMBL/GenBank/DDBJ databases">
        <title>Comparative Genomic Analysis of Eight Novel Haloalkaliphilic Bacteriophages from Lake Elmenteita, Kenya.</title>
        <authorList>
            <person name="Akhwale J.K."/>
        </authorList>
    </citation>
    <scope>NUCLEOTIDE SEQUENCE [LARGE SCALE GENOMIC DNA]</scope>
</reference>
<keyword evidence="2" id="KW-1185">Reference proteome</keyword>
<evidence type="ECO:0000313" key="1">
    <source>
        <dbReference type="EMBL" id="AYP68335.1"/>
    </source>
</evidence>
<gene>
    <name evidence="1" type="ORF">vBBcoS136_00221</name>
</gene>
<sequence length="66" mass="7786">MGLVRIWELSTSKDDYGVTQVECKFLIEYDDGQIISSTISFMKYNYIYQDILTCIQKYFKGDLQLL</sequence>
<name>A0A3G3BVP6_9CAUD</name>
<evidence type="ECO:0000313" key="2">
    <source>
        <dbReference type="Proteomes" id="UP000274199"/>
    </source>
</evidence>
<dbReference type="Proteomes" id="UP000274199">
    <property type="component" value="Segment"/>
</dbReference>
<organism evidence="1 2">
    <name type="scientific">Bacillus phage vB_BcoS-136</name>
    <dbReference type="NCBI Taxonomy" id="2419619"/>
    <lineage>
        <taxon>Viruses</taxon>
        <taxon>Duplodnaviria</taxon>
        <taxon>Heunggongvirae</taxon>
        <taxon>Uroviricota</taxon>
        <taxon>Caudoviricetes</taxon>
        <taxon>Heleneionescovirinae</taxon>
        <taxon>Kenyattavirus</taxon>
        <taxon>Kenyattavirus kv136</taxon>
    </lineage>
</organism>
<protein>
    <submittedName>
        <fullName evidence="1">Uncharacterized protein</fullName>
    </submittedName>
</protein>